<evidence type="ECO:0000256" key="4">
    <source>
        <dbReference type="RuleBase" id="RU361187"/>
    </source>
</evidence>
<dbReference type="PANTHER" id="PTHR42812">
    <property type="entry name" value="BETA-XYLOSIDASE"/>
    <property type="match status" value="1"/>
</dbReference>
<dbReference type="EMBL" id="CP061171">
    <property type="protein sequence ID" value="QNR86830.1"/>
    <property type="molecule type" value="Genomic_DNA"/>
</dbReference>
<proteinExistence type="inferred from homology"/>
<keyword evidence="2 4" id="KW-0378">Hydrolase</keyword>
<dbReference type="CDD" id="cd09002">
    <property type="entry name" value="GH43_XYL-like"/>
    <property type="match status" value="1"/>
</dbReference>
<evidence type="ECO:0000256" key="1">
    <source>
        <dbReference type="ARBA" id="ARBA00009865"/>
    </source>
</evidence>
<dbReference type="RefSeq" id="WP_190328896.1">
    <property type="nucleotide sequence ID" value="NZ_CP061171.1"/>
</dbReference>
<dbReference type="SUPFAM" id="SSF75005">
    <property type="entry name" value="Arabinanase/levansucrase/invertase"/>
    <property type="match status" value="1"/>
</dbReference>
<dbReference type="InterPro" id="IPR006710">
    <property type="entry name" value="Glyco_hydro_43"/>
</dbReference>
<gene>
    <name evidence="7" type="ORF">H9N25_10795</name>
</gene>
<feature type="signal peptide" evidence="5">
    <location>
        <begin position="1"/>
        <end position="19"/>
    </location>
</feature>
<evidence type="ECO:0000259" key="6">
    <source>
        <dbReference type="Pfam" id="PF17851"/>
    </source>
</evidence>
<evidence type="ECO:0000256" key="5">
    <source>
        <dbReference type="SAM" id="SignalP"/>
    </source>
</evidence>
<protein>
    <submittedName>
        <fullName evidence="7">Family 43 glycosylhydrolase</fullName>
    </submittedName>
</protein>
<dbReference type="InterPro" id="IPR023296">
    <property type="entry name" value="Glyco_hydro_beta-prop_sf"/>
</dbReference>
<dbReference type="InterPro" id="IPR013320">
    <property type="entry name" value="ConA-like_dom_sf"/>
</dbReference>
<keyword evidence="5" id="KW-0732">Signal</keyword>
<dbReference type="InterPro" id="IPR051795">
    <property type="entry name" value="Glycosyl_Hydrlase_43"/>
</dbReference>
<keyword evidence="8" id="KW-1185">Reference proteome</keyword>
<dbReference type="PANTHER" id="PTHR42812:SF2">
    <property type="entry name" value="XYLOSIDASE_ARABINOSIDASE"/>
    <property type="match status" value="1"/>
</dbReference>
<evidence type="ECO:0000256" key="3">
    <source>
        <dbReference type="ARBA" id="ARBA00023295"/>
    </source>
</evidence>
<dbReference type="Pfam" id="PF04616">
    <property type="entry name" value="Glyco_hydro_43"/>
    <property type="match status" value="1"/>
</dbReference>
<organism evidence="7 8">
    <name type="scientific">Pedobacter riviphilus</name>
    <dbReference type="NCBI Taxonomy" id="2766984"/>
    <lineage>
        <taxon>Bacteria</taxon>
        <taxon>Pseudomonadati</taxon>
        <taxon>Bacteroidota</taxon>
        <taxon>Sphingobacteriia</taxon>
        <taxon>Sphingobacteriales</taxon>
        <taxon>Sphingobacteriaceae</taxon>
        <taxon>Pedobacter</taxon>
    </lineage>
</organism>
<comment type="similarity">
    <text evidence="1 4">Belongs to the glycosyl hydrolase 43 family.</text>
</comment>
<name>A0ABX6TPH9_9SPHI</name>
<evidence type="ECO:0000313" key="8">
    <source>
        <dbReference type="Proteomes" id="UP000516439"/>
    </source>
</evidence>
<evidence type="ECO:0000256" key="2">
    <source>
        <dbReference type="ARBA" id="ARBA00022801"/>
    </source>
</evidence>
<accession>A0ABX6TPH9</accession>
<feature type="chain" id="PRO_5045383611" evidence="5">
    <location>
        <begin position="20"/>
        <end position="503"/>
    </location>
</feature>
<dbReference type="Gene3D" id="2.60.120.200">
    <property type="match status" value="1"/>
</dbReference>
<dbReference type="SUPFAM" id="SSF49899">
    <property type="entry name" value="Concanavalin A-like lectins/glucanases"/>
    <property type="match status" value="1"/>
</dbReference>
<evidence type="ECO:0000313" key="7">
    <source>
        <dbReference type="EMBL" id="QNR86830.1"/>
    </source>
</evidence>
<dbReference type="Gene3D" id="2.115.10.20">
    <property type="entry name" value="Glycosyl hydrolase domain, family 43"/>
    <property type="match status" value="1"/>
</dbReference>
<reference evidence="7 8" key="1">
    <citation type="submission" date="2020-09" db="EMBL/GenBank/DDBJ databases">
        <title>Pedobacter sp. SW-16 isolated from soil near Yeocheon.</title>
        <authorList>
            <person name="Im H.S."/>
            <person name="Joung Y."/>
            <person name="Lee S.-S."/>
        </authorList>
    </citation>
    <scope>NUCLEOTIDE SEQUENCE [LARGE SCALE GENOMIC DNA]</scope>
    <source>
        <strain evidence="7 8">SW-16</strain>
    </source>
</reference>
<feature type="domain" description="Beta-xylosidase C-terminal Concanavalin A-like" evidence="6">
    <location>
        <begin position="326"/>
        <end position="500"/>
    </location>
</feature>
<dbReference type="Proteomes" id="UP000516439">
    <property type="component" value="Chromosome"/>
</dbReference>
<keyword evidence="3 4" id="KW-0326">Glycosidase</keyword>
<dbReference type="Pfam" id="PF17851">
    <property type="entry name" value="GH43_C2"/>
    <property type="match status" value="1"/>
</dbReference>
<dbReference type="InterPro" id="IPR041542">
    <property type="entry name" value="GH43_C2"/>
</dbReference>
<sequence>MNKFIITIFFLQFSICAIAQSQSAQKPNTPGFYTNPIFSGDYPDPSILRDGDNYYMVHSSFEYYPGLLIWHSKDLINWKPVTHALHKHIGNVWAPDLVKYKNKFYIYFPANGTNYVVWADSINGKWSDPVDLKISNIDPGHITDEQGKRYLFFSNGGFVPLSDDGLSIIGEQKPSYKGWPIPRNWSIECFCLEGPKLIKRGEYYYITAAEGGTAGPVTGHMVVSARSKSLLGPWENSPYNPIIRTKDNTEKWASKGHGTIIDDVKGNWWMIFHAYEKDFYNKGRQTLLLPIEWTKDGWYKVKKDVNDSGPIKKPNLATSTSNFTLNDNFAGNKLKPQWSFFEELDTNRFKLANNSLTIKAKGNGVGNSSPLLCIPEDHSYTVDVEMLIEGKATGGLVLFYNSGASSGMLANKDDVLANLRGWQFAAEKDIVKNHVFLRLKNINNTVDMYYSKDGVNWNKIENSFEVSAMHHNVFSGFLSLRIGLCAIGEGKVTFKNFNYKAIK</sequence>